<proteinExistence type="inferred from homology"/>
<comment type="caution">
    <text evidence="6">The sequence shown here is derived from an EMBL/GenBank/DDBJ whole genome shotgun (WGS) entry which is preliminary data.</text>
</comment>
<name>A0ABU1W2B0_9GAMM</name>
<dbReference type="Pfam" id="PF00126">
    <property type="entry name" value="HTH_1"/>
    <property type="match status" value="1"/>
</dbReference>
<gene>
    <name evidence="6" type="ORF">J2W69_002810</name>
</gene>
<evidence type="ECO:0000256" key="4">
    <source>
        <dbReference type="ARBA" id="ARBA00023163"/>
    </source>
</evidence>
<dbReference type="Pfam" id="PF03466">
    <property type="entry name" value="LysR_substrate"/>
    <property type="match status" value="1"/>
</dbReference>
<protein>
    <submittedName>
        <fullName evidence="6">DNA-binding transcriptional LysR family regulator</fullName>
    </submittedName>
</protein>
<dbReference type="Proteomes" id="UP001257909">
    <property type="component" value="Unassembled WGS sequence"/>
</dbReference>
<evidence type="ECO:0000313" key="7">
    <source>
        <dbReference type="Proteomes" id="UP001257909"/>
    </source>
</evidence>
<dbReference type="PANTHER" id="PTHR30537:SF72">
    <property type="entry name" value="LYSR FAMILY TRANSCRIPTIONAL REGULATOR"/>
    <property type="match status" value="1"/>
</dbReference>
<dbReference type="InterPro" id="IPR000847">
    <property type="entry name" value="LysR_HTH_N"/>
</dbReference>
<dbReference type="RefSeq" id="WP_310279512.1">
    <property type="nucleotide sequence ID" value="NZ_JAVDWR010000009.1"/>
</dbReference>
<dbReference type="GO" id="GO:0003677">
    <property type="term" value="F:DNA binding"/>
    <property type="evidence" value="ECO:0007669"/>
    <property type="project" value="UniProtKB-KW"/>
</dbReference>
<evidence type="ECO:0000256" key="3">
    <source>
        <dbReference type="ARBA" id="ARBA00023125"/>
    </source>
</evidence>
<dbReference type="EMBL" id="JAVDWR010000009">
    <property type="protein sequence ID" value="MDR7121853.1"/>
    <property type="molecule type" value="Genomic_DNA"/>
</dbReference>
<keyword evidence="3 6" id="KW-0238">DNA-binding</keyword>
<keyword evidence="7" id="KW-1185">Reference proteome</keyword>
<evidence type="ECO:0000256" key="1">
    <source>
        <dbReference type="ARBA" id="ARBA00009437"/>
    </source>
</evidence>
<evidence type="ECO:0000259" key="5">
    <source>
        <dbReference type="PROSITE" id="PS50931"/>
    </source>
</evidence>
<dbReference type="InterPro" id="IPR036390">
    <property type="entry name" value="WH_DNA-bd_sf"/>
</dbReference>
<reference evidence="6 7" key="1">
    <citation type="submission" date="2023-07" db="EMBL/GenBank/DDBJ databases">
        <title>Sorghum-associated microbial communities from plants grown in Nebraska, USA.</title>
        <authorList>
            <person name="Schachtman D."/>
        </authorList>
    </citation>
    <scope>NUCLEOTIDE SEQUENCE [LARGE SCALE GENOMIC DNA]</scope>
    <source>
        <strain evidence="6 7">4138</strain>
    </source>
</reference>
<dbReference type="CDD" id="cd08472">
    <property type="entry name" value="PBP2_CrgA_like_3"/>
    <property type="match status" value="1"/>
</dbReference>
<dbReference type="InterPro" id="IPR005119">
    <property type="entry name" value="LysR_subst-bd"/>
</dbReference>
<keyword evidence="2" id="KW-0805">Transcription regulation</keyword>
<sequence length="299" mass="33669">MDRIQQMQIFQRVAELGSFIRTAEQLGLPKTSVSEAVQQLETQLNVRLLNRTTRRVELTQDGNNYYQRCVELLADFDDLQQLFQQQPEQLKGVLRIDMPTNLAREAVIPALPEFLAQHPQLHIQLSSTDRRVDLIAEGFDAVIRIGQLTSSSLIARPLALLPQVNCVSPAYLQKFGMPETLDDLNSHNLVFYSQQLAGKPDGFEYRQDGKIRFLPMSGAITVNNAEAYTAACLAGLGIIQLPEVAVRQLVLQGKLVQVLPEYQAAAMPISVLYAHRRQLSRRLKVFIDWLQGLINSGYN</sequence>
<keyword evidence="4" id="KW-0804">Transcription</keyword>
<dbReference type="PROSITE" id="PS50931">
    <property type="entry name" value="HTH_LYSR"/>
    <property type="match status" value="1"/>
</dbReference>
<dbReference type="Gene3D" id="3.40.190.290">
    <property type="match status" value="1"/>
</dbReference>
<evidence type="ECO:0000313" key="6">
    <source>
        <dbReference type="EMBL" id="MDR7121853.1"/>
    </source>
</evidence>
<dbReference type="SUPFAM" id="SSF53850">
    <property type="entry name" value="Periplasmic binding protein-like II"/>
    <property type="match status" value="1"/>
</dbReference>
<evidence type="ECO:0000256" key="2">
    <source>
        <dbReference type="ARBA" id="ARBA00023015"/>
    </source>
</evidence>
<dbReference type="InterPro" id="IPR036388">
    <property type="entry name" value="WH-like_DNA-bd_sf"/>
</dbReference>
<dbReference type="PANTHER" id="PTHR30537">
    <property type="entry name" value="HTH-TYPE TRANSCRIPTIONAL REGULATOR"/>
    <property type="match status" value="1"/>
</dbReference>
<dbReference type="SUPFAM" id="SSF46785">
    <property type="entry name" value="Winged helix' DNA-binding domain"/>
    <property type="match status" value="1"/>
</dbReference>
<comment type="similarity">
    <text evidence="1">Belongs to the LysR transcriptional regulatory family.</text>
</comment>
<accession>A0ABU1W2B0</accession>
<feature type="domain" description="HTH lysR-type" evidence="5">
    <location>
        <begin position="1"/>
        <end position="59"/>
    </location>
</feature>
<organism evidence="6 7">
    <name type="scientific">Rheinheimera soli</name>
    <dbReference type="NCBI Taxonomy" id="443616"/>
    <lineage>
        <taxon>Bacteria</taxon>
        <taxon>Pseudomonadati</taxon>
        <taxon>Pseudomonadota</taxon>
        <taxon>Gammaproteobacteria</taxon>
        <taxon>Chromatiales</taxon>
        <taxon>Chromatiaceae</taxon>
        <taxon>Rheinheimera</taxon>
    </lineage>
</organism>
<dbReference type="Gene3D" id="1.10.10.10">
    <property type="entry name" value="Winged helix-like DNA-binding domain superfamily/Winged helix DNA-binding domain"/>
    <property type="match status" value="1"/>
</dbReference>
<dbReference type="InterPro" id="IPR058163">
    <property type="entry name" value="LysR-type_TF_proteobact-type"/>
</dbReference>